<evidence type="ECO:0000256" key="4">
    <source>
        <dbReference type="ARBA" id="ARBA00023004"/>
    </source>
</evidence>
<organism evidence="7 8">
    <name type="scientific">Candidatus Nitronereus thalassa</name>
    <dbReference type="NCBI Taxonomy" id="3020898"/>
    <lineage>
        <taxon>Bacteria</taxon>
        <taxon>Pseudomonadati</taxon>
        <taxon>Nitrospirota</taxon>
        <taxon>Nitrospiria</taxon>
        <taxon>Nitrospirales</taxon>
        <taxon>Nitrospiraceae</taxon>
        <taxon>Candidatus Nitronereus</taxon>
    </lineage>
</organism>
<dbReference type="EMBL" id="JAQOUE010000001">
    <property type="protein sequence ID" value="MDT7042965.1"/>
    <property type="molecule type" value="Genomic_DNA"/>
</dbReference>
<dbReference type="CDD" id="cd01335">
    <property type="entry name" value="Radical_SAM"/>
    <property type="match status" value="1"/>
</dbReference>
<dbReference type="InterPro" id="IPR006638">
    <property type="entry name" value="Elp3/MiaA/NifB-like_rSAM"/>
</dbReference>
<protein>
    <submittedName>
        <fullName evidence="7">B12-binding domain-containing radical SAM protein</fullName>
    </submittedName>
</protein>
<evidence type="ECO:0000256" key="1">
    <source>
        <dbReference type="ARBA" id="ARBA00001966"/>
    </source>
</evidence>
<dbReference type="SMART" id="SM00729">
    <property type="entry name" value="Elp3"/>
    <property type="match status" value="1"/>
</dbReference>
<dbReference type="InterPro" id="IPR007197">
    <property type="entry name" value="rSAM"/>
</dbReference>
<evidence type="ECO:0000313" key="7">
    <source>
        <dbReference type="EMBL" id="MDT7042965.1"/>
    </source>
</evidence>
<dbReference type="RefSeq" id="WP_313833440.1">
    <property type="nucleotide sequence ID" value="NZ_JAQOUE010000001.1"/>
</dbReference>
<sequence length="733" mass="82003">MPTSSILLIIPPLTQLNTPYPSTAYLTGFLRRRGYTVDQADVGIEMVLGLFSQSGLTRVFEELRSRTDADLPGEARQMLSLSHTYVETIDSVIQFLQGRDPTLATRIFQGEFLPQGPRFTNEESTTSLHKRSDYQTDRAKHLATLYLEDLADLIQATISPHFALSRYAESIAMGASSFDPIAAALASPPSLPDELMLNAMWQHVEKCQPSVVGLTVPFPGNLYGGLRMGQALKSKFPEITVVLGGGYPNTELRQVNDPRVFDYVDFITMDDGELPFLCLLEHLEGQREEADLCRTFLRTESKVVWRDGAKERNPTMAELGTPTYSGLNLTQYLSILDTLNPMHRLWSDGHWNKLTVAHGCYWKQCTFCDVGLDYIGRYEAAPSEVLVDRIEAMMAETGTRGFHFVDEAAPPAGLKQLALILLERGVTISWWGNVRFEPAFTPDLCRLLAASGCIALTAGLEAASDRLLEEMKKGITVDQTVRVAQACRQAGILIHAYLMYGLPGQTIDEAVDSLERVRQLFAHDLIQSAFWHRFSATAHSPIGLNPERYGIRRLGPTFGGFAENDLVYADVKGMLPDWVGQGLRSALHQYIEGEALEQDVRAWFTEPVSKPHVRRDWVKRILATPYPEDPSLSERRFVWIGGEPYQETVKGNRVRMFLPNRTMDESCTLPKENAEWLLDLIHRSTPRGADGGHSYPTFKDTRVAYLQDGPNGFDSMLHSPAFEKARAIGLLLV</sequence>
<evidence type="ECO:0000259" key="6">
    <source>
        <dbReference type="PROSITE" id="PS51918"/>
    </source>
</evidence>
<comment type="caution">
    <text evidence="7">The sequence shown here is derived from an EMBL/GenBank/DDBJ whole genome shotgun (WGS) entry which is preliminary data.</text>
</comment>
<dbReference type="Pfam" id="PF04055">
    <property type="entry name" value="Radical_SAM"/>
    <property type="match status" value="1"/>
</dbReference>
<evidence type="ECO:0000256" key="2">
    <source>
        <dbReference type="ARBA" id="ARBA00022691"/>
    </source>
</evidence>
<feature type="domain" description="Radical SAM core" evidence="6">
    <location>
        <begin position="346"/>
        <end position="594"/>
    </location>
</feature>
<dbReference type="InterPro" id="IPR058240">
    <property type="entry name" value="rSAM_sf"/>
</dbReference>
<keyword evidence="5" id="KW-0411">Iron-sulfur</keyword>
<proteinExistence type="predicted"/>
<dbReference type="PANTHER" id="PTHR43409:SF7">
    <property type="entry name" value="BLL1977 PROTEIN"/>
    <property type="match status" value="1"/>
</dbReference>
<keyword evidence="8" id="KW-1185">Reference proteome</keyword>
<evidence type="ECO:0000313" key="8">
    <source>
        <dbReference type="Proteomes" id="UP001250932"/>
    </source>
</evidence>
<accession>A0ABU3K977</accession>
<evidence type="ECO:0000256" key="5">
    <source>
        <dbReference type="ARBA" id="ARBA00023014"/>
    </source>
</evidence>
<dbReference type="PANTHER" id="PTHR43409">
    <property type="entry name" value="ANAEROBIC MAGNESIUM-PROTOPORPHYRIN IX MONOMETHYL ESTER CYCLASE-RELATED"/>
    <property type="match status" value="1"/>
</dbReference>
<keyword evidence="4" id="KW-0408">Iron</keyword>
<dbReference type="SFLD" id="SFLDG01082">
    <property type="entry name" value="B12-binding_domain_containing"/>
    <property type="match status" value="1"/>
</dbReference>
<dbReference type="PROSITE" id="PS51918">
    <property type="entry name" value="RADICAL_SAM"/>
    <property type="match status" value="1"/>
</dbReference>
<dbReference type="SUPFAM" id="SSF102114">
    <property type="entry name" value="Radical SAM enzymes"/>
    <property type="match status" value="1"/>
</dbReference>
<keyword evidence="3" id="KW-0479">Metal-binding</keyword>
<dbReference type="Gene3D" id="3.80.30.20">
    <property type="entry name" value="tm_1862 like domain"/>
    <property type="match status" value="1"/>
</dbReference>
<dbReference type="SFLD" id="SFLDS00029">
    <property type="entry name" value="Radical_SAM"/>
    <property type="match status" value="1"/>
</dbReference>
<dbReference type="Proteomes" id="UP001250932">
    <property type="component" value="Unassembled WGS sequence"/>
</dbReference>
<dbReference type="InterPro" id="IPR023404">
    <property type="entry name" value="rSAM_horseshoe"/>
</dbReference>
<evidence type="ECO:0000256" key="3">
    <source>
        <dbReference type="ARBA" id="ARBA00022723"/>
    </source>
</evidence>
<dbReference type="InterPro" id="IPR051198">
    <property type="entry name" value="BchE-like"/>
</dbReference>
<gene>
    <name evidence="7" type="ORF">PPG34_11425</name>
</gene>
<comment type="cofactor">
    <cofactor evidence="1">
        <name>[4Fe-4S] cluster</name>
        <dbReference type="ChEBI" id="CHEBI:49883"/>
    </cofactor>
</comment>
<name>A0ABU3K977_9BACT</name>
<reference evidence="7 8" key="1">
    <citation type="journal article" date="2023" name="ISME J.">
        <title>Cultivation and genomic characterization of novel and ubiquitous marine nitrite-oxidizing bacteria from the Nitrospirales.</title>
        <authorList>
            <person name="Mueller A.J."/>
            <person name="Daebeler A."/>
            <person name="Herbold C.W."/>
            <person name="Kirkegaard R.H."/>
            <person name="Daims H."/>
        </authorList>
    </citation>
    <scope>NUCLEOTIDE SEQUENCE [LARGE SCALE GENOMIC DNA]</scope>
    <source>
        <strain evidence="7 8">EB</strain>
    </source>
</reference>
<keyword evidence="2" id="KW-0949">S-adenosyl-L-methionine</keyword>